<protein>
    <submittedName>
        <fullName evidence="1">Uncharacterized protein</fullName>
    </submittedName>
</protein>
<comment type="caution">
    <text evidence="1">The sequence shown here is derived from an EMBL/GenBank/DDBJ whole genome shotgun (WGS) entry which is preliminary data.</text>
</comment>
<accession>A0AAD6ZYU4</accession>
<name>A0AAD6ZYU4_9AGAR</name>
<dbReference type="AlphaFoldDB" id="A0AAD6ZYU4"/>
<reference evidence="1" key="1">
    <citation type="submission" date="2023-03" db="EMBL/GenBank/DDBJ databases">
        <title>Massive genome expansion in bonnet fungi (Mycena s.s.) driven by repeated elements and novel gene families across ecological guilds.</title>
        <authorList>
            <consortium name="Lawrence Berkeley National Laboratory"/>
            <person name="Harder C.B."/>
            <person name="Miyauchi S."/>
            <person name="Viragh M."/>
            <person name="Kuo A."/>
            <person name="Thoen E."/>
            <person name="Andreopoulos B."/>
            <person name="Lu D."/>
            <person name="Skrede I."/>
            <person name="Drula E."/>
            <person name="Henrissat B."/>
            <person name="Morin E."/>
            <person name="Kohler A."/>
            <person name="Barry K."/>
            <person name="LaButti K."/>
            <person name="Morin E."/>
            <person name="Salamov A."/>
            <person name="Lipzen A."/>
            <person name="Mereny Z."/>
            <person name="Hegedus B."/>
            <person name="Baldrian P."/>
            <person name="Stursova M."/>
            <person name="Weitz H."/>
            <person name="Taylor A."/>
            <person name="Grigoriev I.V."/>
            <person name="Nagy L.G."/>
            <person name="Martin F."/>
            <person name="Kauserud H."/>
        </authorList>
    </citation>
    <scope>NUCLEOTIDE SEQUENCE</scope>
    <source>
        <strain evidence="1">CBHHK002</strain>
    </source>
</reference>
<sequence>MVKEYLRDNSDYTFDALKALAVVKLATIRCWEHRLVRWMDAYGAGLETRDAQLQVWKFSSTTYKSHRCVFESVARHFD</sequence>
<dbReference type="EMBL" id="JARIHO010000021">
    <property type="protein sequence ID" value="KAJ7346221.1"/>
    <property type="molecule type" value="Genomic_DNA"/>
</dbReference>
<evidence type="ECO:0000313" key="1">
    <source>
        <dbReference type="EMBL" id="KAJ7346221.1"/>
    </source>
</evidence>
<keyword evidence="2" id="KW-1185">Reference proteome</keyword>
<gene>
    <name evidence="1" type="ORF">DFH08DRAFT_701138</name>
</gene>
<proteinExistence type="predicted"/>
<dbReference type="Proteomes" id="UP001218218">
    <property type="component" value="Unassembled WGS sequence"/>
</dbReference>
<evidence type="ECO:0000313" key="2">
    <source>
        <dbReference type="Proteomes" id="UP001218218"/>
    </source>
</evidence>
<organism evidence="1 2">
    <name type="scientific">Mycena albidolilacea</name>
    <dbReference type="NCBI Taxonomy" id="1033008"/>
    <lineage>
        <taxon>Eukaryota</taxon>
        <taxon>Fungi</taxon>
        <taxon>Dikarya</taxon>
        <taxon>Basidiomycota</taxon>
        <taxon>Agaricomycotina</taxon>
        <taxon>Agaricomycetes</taxon>
        <taxon>Agaricomycetidae</taxon>
        <taxon>Agaricales</taxon>
        <taxon>Marasmiineae</taxon>
        <taxon>Mycenaceae</taxon>
        <taxon>Mycena</taxon>
    </lineage>
</organism>